<dbReference type="Proteomes" id="UP000295416">
    <property type="component" value="Unassembled WGS sequence"/>
</dbReference>
<feature type="signal peptide" evidence="1">
    <location>
        <begin position="1"/>
        <end position="19"/>
    </location>
</feature>
<proteinExistence type="predicted"/>
<evidence type="ECO:0008006" key="4">
    <source>
        <dbReference type="Google" id="ProtNLM"/>
    </source>
</evidence>
<keyword evidence="1" id="KW-0732">Signal</keyword>
<evidence type="ECO:0000313" key="3">
    <source>
        <dbReference type="Proteomes" id="UP000295416"/>
    </source>
</evidence>
<reference evidence="2 3" key="1">
    <citation type="submission" date="2019-03" db="EMBL/GenBank/DDBJ databases">
        <title>Genomic Encyclopedia of Type Strains, Phase IV (KMG-IV): sequencing the most valuable type-strain genomes for metagenomic binning, comparative biology and taxonomic classification.</title>
        <authorList>
            <person name="Goeker M."/>
        </authorList>
    </citation>
    <scope>NUCLEOTIDE SEQUENCE [LARGE SCALE GENOMIC DNA]</scope>
    <source>
        <strain evidence="2 3">DSM 19377</strain>
    </source>
</reference>
<protein>
    <recommendedName>
        <fullName evidence="4">Lipoprotein</fullName>
    </recommendedName>
</protein>
<evidence type="ECO:0000313" key="2">
    <source>
        <dbReference type="EMBL" id="TCP29229.1"/>
    </source>
</evidence>
<keyword evidence="3" id="KW-1185">Reference proteome</keyword>
<comment type="caution">
    <text evidence="2">The sequence shown here is derived from an EMBL/GenBank/DDBJ whole genome shotgun (WGS) entry which is preliminary data.</text>
</comment>
<dbReference type="RefSeq" id="WP_165886891.1">
    <property type="nucleotide sequence ID" value="NZ_SLXK01000011.1"/>
</dbReference>
<organism evidence="2 3">
    <name type="scientific">Scopulibacillus darangshiensis</name>
    <dbReference type="NCBI Taxonomy" id="442528"/>
    <lineage>
        <taxon>Bacteria</taxon>
        <taxon>Bacillati</taxon>
        <taxon>Bacillota</taxon>
        <taxon>Bacilli</taxon>
        <taxon>Bacillales</taxon>
        <taxon>Sporolactobacillaceae</taxon>
        <taxon>Scopulibacillus</taxon>
    </lineage>
</organism>
<gene>
    <name evidence="2" type="ORF">EV207_11129</name>
</gene>
<accession>A0A4R2P383</accession>
<dbReference type="AlphaFoldDB" id="A0A4R2P383"/>
<dbReference type="EMBL" id="SLXK01000011">
    <property type="protein sequence ID" value="TCP29229.1"/>
    <property type="molecule type" value="Genomic_DNA"/>
</dbReference>
<feature type="chain" id="PRO_5038602789" description="Lipoprotein" evidence="1">
    <location>
        <begin position="20"/>
        <end position="47"/>
    </location>
</feature>
<sequence length="47" mass="5197">MKKKTTMMMLAGLGVGACAVSMMRNNNERGKLKGMADDSLEERSIYK</sequence>
<evidence type="ECO:0000256" key="1">
    <source>
        <dbReference type="SAM" id="SignalP"/>
    </source>
</evidence>
<name>A0A4R2P383_9BACL</name>
<dbReference type="PROSITE" id="PS51257">
    <property type="entry name" value="PROKAR_LIPOPROTEIN"/>
    <property type="match status" value="1"/>
</dbReference>